<protein>
    <submittedName>
        <fullName evidence="1">Uncharacterized protein</fullName>
    </submittedName>
</protein>
<reference evidence="1 2" key="1">
    <citation type="submission" date="2021-06" db="EMBL/GenBank/DDBJ databases">
        <title>Caerostris darwini draft genome.</title>
        <authorList>
            <person name="Kono N."/>
            <person name="Arakawa K."/>
        </authorList>
    </citation>
    <scope>NUCLEOTIDE SEQUENCE [LARGE SCALE GENOMIC DNA]</scope>
</reference>
<comment type="caution">
    <text evidence="1">The sequence shown here is derived from an EMBL/GenBank/DDBJ whole genome shotgun (WGS) entry which is preliminary data.</text>
</comment>
<proteinExistence type="predicted"/>
<gene>
    <name evidence="1" type="ORF">CDAR_464131</name>
</gene>
<sequence>MSYTRTINAHFLQCVTSIKNKHFLQRVDASFNRNSQIQAPRETRGRVEGIGPFPLFHKNRCLAGGVEGGFSSICKSPRTLALQWVGGDGQVAWGFTRVTWKKTTANGFFVLHFTPRRGATPRLSIE</sequence>
<organism evidence="1 2">
    <name type="scientific">Caerostris darwini</name>
    <dbReference type="NCBI Taxonomy" id="1538125"/>
    <lineage>
        <taxon>Eukaryota</taxon>
        <taxon>Metazoa</taxon>
        <taxon>Ecdysozoa</taxon>
        <taxon>Arthropoda</taxon>
        <taxon>Chelicerata</taxon>
        <taxon>Arachnida</taxon>
        <taxon>Araneae</taxon>
        <taxon>Araneomorphae</taxon>
        <taxon>Entelegynae</taxon>
        <taxon>Araneoidea</taxon>
        <taxon>Araneidae</taxon>
        <taxon>Caerostris</taxon>
    </lineage>
</organism>
<name>A0AAV4VV14_9ARAC</name>
<dbReference type="EMBL" id="BPLQ01013634">
    <property type="protein sequence ID" value="GIY73700.1"/>
    <property type="molecule type" value="Genomic_DNA"/>
</dbReference>
<keyword evidence="2" id="KW-1185">Reference proteome</keyword>
<accession>A0AAV4VV14</accession>
<evidence type="ECO:0000313" key="1">
    <source>
        <dbReference type="EMBL" id="GIY73700.1"/>
    </source>
</evidence>
<evidence type="ECO:0000313" key="2">
    <source>
        <dbReference type="Proteomes" id="UP001054837"/>
    </source>
</evidence>
<dbReference type="Proteomes" id="UP001054837">
    <property type="component" value="Unassembled WGS sequence"/>
</dbReference>
<dbReference type="AlphaFoldDB" id="A0AAV4VV14"/>